<keyword evidence="2" id="KW-0677">Repeat</keyword>
<dbReference type="PANTHER" id="PTHR24409:SF295">
    <property type="entry name" value="AZ2-RELATED"/>
    <property type="match status" value="1"/>
</dbReference>
<dbReference type="PANTHER" id="PTHR24409">
    <property type="entry name" value="ZINC FINGER PROTEIN 142"/>
    <property type="match status" value="1"/>
</dbReference>
<dbReference type="PROSITE" id="PS00028">
    <property type="entry name" value="ZINC_FINGER_C2H2_1"/>
    <property type="match status" value="1"/>
</dbReference>
<dbReference type="GO" id="GO:0008270">
    <property type="term" value="F:zinc ion binding"/>
    <property type="evidence" value="ECO:0007669"/>
    <property type="project" value="UniProtKB-KW"/>
</dbReference>
<evidence type="ECO:0000256" key="4">
    <source>
        <dbReference type="ARBA" id="ARBA00022833"/>
    </source>
</evidence>
<feature type="compositionally biased region" description="Acidic residues" evidence="5">
    <location>
        <begin position="296"/>
        <end position="326"/>
    </location>
</feature>
<feature type="compositionally biased region" description="Basic and acidic residues" evidence="5">
    <location>
        <begin position="279"/>
        <end position="292"/>
    </location>
</feature>
<evidence type="ECO:0000256" key="3">
    <source>
        <dbReference type="ARBA" id="ARBA00022771"/>
    </source>
</evidence>
<evidence type="ECO:0000313" key="8">
    <source>
        <dbReference type="WBParaSite" id="L893_g12224.t1"/>
    </source>
</evidence>
<protein>
    <submittedName>
        <fullName evidence="8">C2H2-type domain-containing protein</fullName>
    </submittedName>
</protein>
<accession>A0A1I7Y3Y0</accession>
<proteinExistence type="predicted"/>
<dbReference type="GO" id="GO:0000981">
    <property type="term" value="F:DNA-binding transcription factor activity, RNA polymerase II-specific"/>
    <property type="evidence" value="ECO:0007669"/>
    <property type="project" value="TreeGrafter"/>
</dbReference>
<dbReference type="GO" id="GO:0000977">
    <property type="term" value="F:RNA polymerase II transcription regulatory region sequence-specific DNA binding"/>
    <property type="evidence" value="ECO:0007669"/>
    <property type="project" value="TreeGrafter"/>
</dbReference>
<dbReference type="Proteomes" id="UP000095287">
    <property type="component" value="Unplaced"/>
</dbReference>
<feature type="region of interest" description="Disordered" evidence="5">
    <location>
        <begin position="270"/>
        <end position="342"/>
    </location>
</feature>
<evidence type="ECO:0000256" key="5">
    <source>
        <dbReference type="SAM" id="MobiDB-lite"/>
    </source>
</evidence>
<dbReference type="Gene3D" id="3.30.160.60">
    <property type="entry name" value="Classic Zinc Finger"/>
    <property type="match status" value="2"/>
</dbReference>
<feature type="compositionally biased region" description="Basic and acidic residues" evidence="5">
    <location>
        <begin position="170"/>
        <end position="179"/>
    </location>
</feature>
<dbReference type="AlphaFoldDB" id="A0A1I7Y3Y0"/>
<keyword evidence="4" id="KW-0862">Zinc</keyword>
<keyword evidence="1" id="KW-0479">Metal-binding</keyword>
<evidence type="ECO:0000256" key="1">
    <source>
        <dbReference type="ARBA" id="ARBA00022723"/>
    </source>
</evidence>
<feature type="domain" description="C2H2-type" evidence="6">
    <location>
        <begin position="555"/>
        <end position="576"/>
    </location>
</feature>
<feature type="region of interest" description="Disordered" evidence="5">
    <location>
        <begin position="121"/>
        <end position="145"/>
    </location>
</feature>
<dbReference type="WBParaSite" id="L893_g12224.t1">
    <property type="protein sequence ID" value="L893_g12224.t1"/>
    <property type="gene ID" value="L893_g12224"/>
</dbReference>
<keyword evidence="3" id="KW-0863">Zinc-finger</keyword>
<keyword evidence="7" id="KW-1185">Reference proteome</keyword>
<dbReference type="GO" id="GO:0005634">
    <property type="term" value="C:nucleus"/>
    <property type="evidence" value="ECO:0007669"/>
    <property type="project" value="TreeGrafter"/>
</dbReference>
<dbReference type="InterPro" id="IPR013087">
    <property type="entry name" value="Znf_C2H2_type"/>
</dbReference>
<reference evidence="8" key="1">
    <citation type="submission" date="2016-11" db="UniProtKB">
        <authorList>
            <consortium name="WormBaseParasite"/>
        </authorList>
    </citation>
    <scope>IDENTIFICATION</scope>
</reference>
<sequence>MTSSTSRAYAPKRAGMIVPCLICELGSDGGDADENGNLALSFEAGQHMRDHLVDAHAAFVARAMLAPDMLDKIHVWLYSNVEYHNTVDTTEDTDPMALLSVLMNGLDEDDSAQEDLQDLQKNRRKRAQPLRLDEDESASKKSPPMFSDLFPQLFDNLLEQSESPPPQLEPEERTDGLIDSKAMRKTTCKVCNLKVCSTARQRHVYMIHVNQKDMFMCSVCGYKNSNSVWEMRKHCTAQHEGQAHAVSNEEKYRKEIQHWNVRCFPDWKHKKPSMWSRPPKTENKENGEKDVSETPSLDEDNDSEAESTFDDSDAPLQVDEDVDEEASVSSSHVSKEASENGNALQDDDKICQLCGEESRYPGRHIAQKHLQKHLYECPLCESFGSYESCTVQKHIYKVHPDAGTTYTPISHLEGYAEEIRELQQACFPNRPMKLVRPVIAGNRPRERHLCKMCDVEVAQSDRQRHVYHRHLGRPRLFECPFCEFSSNYDVHRVKNHIKWEHKHEGDLEPISHESECRDEINDLNEKCFPGWQHRRKPTDYPQSSRTPNMGSDFICQLCFKEFKPSSNFLRHVAKDHLKIPLYQCPICEEHGGQDAYDVRTHMMRIHSHVDGVAKMEPISNVDTKLDEIQEVYQQCFPGRKFKNTLKMEQKVGDEPRVQCRECGMEMKTEDRQIHVYRHHLKEARLYECPLCSFSHHACSSDVKAHIKYAHREQADMNPKSNLILFSKEISEWNDRCFPGWINRRLPAAALEDFNRCRLCNIEVRQTSRHIAEQHLRIPLHQCPICDYGAAESRLVRRHMRNYHDKKEIKGLDPVANVVERRNEFSELHDRCFPGRPKRLSNITISDEGRRAKCKLCGATISKKKRLGHLLEQHFHEDVYKCPECDFSSRSDKAIIAEHMKSEHGETEDLEPVSSLELYIDELKAISKRCFNDSELKL</sequence>
<evidence type="ECO:0000259" key="6">
    <source>
        <dbReference type="PROSITE" id="PS00028"/>
    </source>
</evidence>
<feature type="region of interest" description="Disordered" evidence="5">
    <location>
        <begin position="159"/>
        <end position="179"/>
    </location>
</feature>
<name>A0A1I7Y3Y0_9BILA</name>
<evidence type="ECO:0000256" key="2">
    <source>
        <dbReference type="ARBA" id="ARBA00022737"/>
    </source>
</evidence>
<evidence type="ECO:0000313" key="7">
    <source>
        <dbReference type="Proteomes" id="UP000095287"/>
    </source>
</evidence>
<dbReference type="SMART" id="SM00355">
    <property type="entry name" value="ZnF_C2H2"/>
    <property type="match status" value="13"/>
</dbReference>
<organism evidence="7 8">
    <name type="scientific">Steinernema glaseri</name>
    <dbReference type="NCBI Taxonomy" id="37863"/>
    <lineage>
        <taxon>Eukaryota</taxon>
        <taxon>Metazoa</taxon>
        <taxon>Ecdysozoa</taxon>
        <taxon>Nematoda</taxon>
        <taxon>Chromadorea</taxon>
        <taxon>Rhabditida</taxon>
        <taxon>Tylenchina</taxon>
        <taxon>Panagrolaimomorpha</taxon>
        <taxon>Strongyloidoidea</taxon>
        <taxon>Steinernematidae</taxon>
        <taxon>Steinernema</taxon>
    </lineage>
</organism>